<proteinExistence type="predicted"/>
<accession>A9E2K1</accession>
<reference evidence="1 2" key="1">
    <citation type="journal article" date="2011" name="J. Bacteriol.">
        <title>Genome sequence of the algicidal bacterium Kordia algicida OT-1.</title>
        <authorList>
            <person name="Lee H.S."/>
            <person name="Kang S.G."/>
            <person name="Kwon K.K."/>
            <person name="Lee J.H."/>
            <person name="Kim S.J."/>
        </authorList>
    </citation>
    <scope>NUCLEOTIDE SEQUENCE [LARGE SCALE GENOMIC DNA]</scope>
    <source>
        <strain evidence="1 2">OT-1</strain>
    </source>
</reference>
<dbReference type="OrthoDB" id="1409998at2"/>
<organism evidence="1 2">
    <name type="scientific">Kordia algicida OT-1</name>
    <dbReference type="NCBI Taxonomy" id="391587"/>
    <lineage>
        <taxon>Bacteria</taxon>
        <taxon>Pseudomonadati</taxon>
        <taxon>Bacteroidota</taxon>
        <taxon>Flavobacteriia</taxon>
        <taxon>Flavobacteriales</taxon>
        <taxon>Flavobacteriaceae</taxon>
        <taxon>Kordia</taxon>
    </lineage>
</organism>
<dbReference type="EMBL" id="ABIB01000008">
    <property type="protein sequence ID" value="EDP95399.1"/>
    <property type="molecule type" value="Genomic_DNA"/>
</dbReference>
<comment type="caution">
    <text evidence="1">The sequence shown here is derived from an EMBL/GenBank/DDBJ whole genome shotgun (WGS) entry which is preliminary data.</text>
</comment>
<evidence type="ECO:0008006" key="3">
    <source>
        <dbReference type="Google" id="ProtNLM"/>
    </source>
</evidence>
<evidence type="ECO:0000313" key="2">
    <source>
        <dbReference type="Proteomes" id="UP000002945"/>
    </source>
</evidence>
<protein>
    <recommendedName>
        <fullName evidence="3">Carboxypeptidase regulatory-like domain-containing protein</fullName>
    </recommendedName>
</protein>
<dbReference type="AlphaFoldDB" id="A9E2K1"/>
<dbReference type="HOGENOM" id="CLU_745544_0_0_10"/>
<evidence type="ECO:0000313" key="1">
    <source>
        <dbReference type="EMBL" id="EDP95399.1"/>
    </source>
</evidence>
<dbReference type="InterPro" id="IPR029062">
    <property type="entry name" value="Class_I_gatase-like"/>
</dbReference>
<gene>
    <name evidence="1" type="ORF">KAOT1_10766</name>
</gene>
<dbReference type="RefSeq" id="WP_007094708.1">
    <property type="nucleotide sequence ID" value="NZ_CP142125.1"/>
</dbReference>
<keyword evidence="2" id="KW-1185">Reference proteome</keyword>
<name>A9E2K1_9FLAO</name>
<dbReference type="PROSITE" id="PS51257">
    <property type="entry name" value="PROKAR_LIPOPROTEIN"/>
    <property type="match status" value="1"/>
</dbReference>
<dbReference type="SUPFAM" id="SSF49478">
    <property type="entry name" value="Cna protein B-type domain"/>
    <property type="match status" value="1"/>
</dbReference>
<dbReference type="Proteomes" id="UP000002945">
    <property type="component" value="Unassembled WGS sequence"/>
</dbReference>
<dbReference type="Pfam" id="PF13620">
    <property type="entry name" value="CarboxypepD_reg"/>
    <property type="match status" value="1"/>
</dbReference>
<dbReference type="SUPFAM" id="SSF52317">
    <property type="entry name" value="Class I glutamine amidotransferase-like"/>
    <property type="match status" value="1"/>
</dbReference>
<dbReference type="Gene3D" id="2.60.40.1120">
    <property type="entry name" value="Carboxypeptidase-like, regulatory domain"/>
    <property type="match status" value="1"/>
</dbReference>
<sequence length="382" mass="42125">MKIQKLTLILLVFSFLLSCEKDNDPAPLAESSISGKFLAPNDMDPIVNGLITASKDGTVVSETLTATNGTFTLANLTAGEYTITLKKGLFSSERTVEVAEDDDIDIPNIPIETFPRIGVVTGSFDHIESVLYNIGLVNPFTQEPLFDIIQGRNLGRPAGVGHHGQHHGNDSGIFSPENNNNLDPNVTHTLADLVASPELLVQYDILFFNCGLSESYTEFNDNILQYVSNGGILYATDWAFKYLEGGITGDGQQYIDFLDPEKSGRSLETEATIFDQDLIDWLQLNFNITLNNNDTILLDEFSPGWQVVESANDATVLSWFNGPVTYRDATGTEITENKDLAFTFQVGEGGVFYSSFHTDNHDDGFNTVDRLLEYLVFELSSL</sequence>
<dbReference type="eggNOG" id="ENOG502Z827">
    <property type="taxonomic scope" value="Bacteria"/>
</dbReference>